<dbReference type="InterPro" id="IPR007568">
    <property type="entry name" value="RTA1"/>
</dbReference>
<evidence type="ECO:0000256" key="2">
    <source>
        <dbReference type="ARBA" id="ARBA00022692"/>
    </source>
</evidence>
<dbReference type="EMBL" id="JACAZI010000018">
    <property type="protein sequence ID" value="KAF7341349.1"/>
    <property type="molecule type" value="Genomic_DNA"/>
</dbReference>
<name>A0A8H7CKR7_9AGAR</name>
<keyword evidence="4 5" id="KW-0472">Membrane</keyword>
<feature type="transmembrane region" description="Helical" evidence="5">
    <location>
        <begin position="32"/>
        <end position="52"/>
    </location>
</feature>
<protein>
    <recommendedName>
        <fullName evidence="8">RTA1-domain-containing protein</fullName>
    </recommendedName>
</protein>
<evidence type="ECO:0000256" key="5">
    <source>
        <dbReference type="SAM" id="Phobius"/>
    </source>
</evidence>
<keyword evidence="7" id="KW-1185">Reference proteome</keyword>
<feature type="transmembrane region" description="Helical" evidence="5">
    <location>
        <begin position="255"/>
        <end position="273"/>
    </location>
</feature>
<dbReference type="PANTHER" id="PTHR31465">
    <property type="entry name" value="PROTEIN RTA1-RELATED"/>
    <property type="match status" value="1"/>
</dbReference>
<dbReference type="OrthoDB" id="3358017at2759"/>
<keyword evidence="3 5" id="KW-1133">Transmembrane helix</keyword>
<evidence type="ECO:0000313" key="7">
    <source>
        <dbReference type="Proteomes" id="UP000620124"/>
    </source>
</evidence>
<comment type="caution">
    <text evidence="6">The sequence shown here is derived from an EMBL/GenBank/DDBJ whole genome shotgun (WGS) entry which is preliminary data.</text>
</comment>
<sequence>MTTSALLATLSPLVNRDDQTANDDSQYGYVPQEAVAILFLALYGISTVLHVGQAKYFRTWWLLPTAALCGIGELVGWSGRLWSSIDPTADTPFIIQRTCATILAPTPLLAANFMIMARIVERLGTSYSRLTPKSYTILFLPCDIIALVVQGVGGGMASSANDLDGANQGANVMLGGIGFQFGSVPFSLKGILANGRSQCLRAHKGTPRGTFTPRLKFMLVALAFSTTVLFIRSIYRLIELSGGWEGPVIRTEVYFNVFDGGMVTLAIFTLNFVHPGIFLQPDKAAYWHVKLQNMEYAKSRDELSAS</sequence>
<feature type="transmembrane region" description="Helical" evidence="5">
    <location>
        <begin position="135"/>
        <end position="153"/>
    </location>
</feature>
<accession>A0A8H7CKR7</accession>
<proteinExistence type="predicted"/>
<dbReference type="GO" id="GO:0000324">
    <property type="term" value="C:fungal-type vacuole"/>
    <property type="evidence" value="ECO:0007669"/>
    <property type="project" value="TreeGrafter"/>
</dbReference>
<feature type="transmembrane region" description="Helical" evidence="5">
    <location>
        <begin position="215"/>
        <end position="235"/>
    </location>
</feature>
<feature type="transmembrane region" description="Helical" evidence="5">
    <location>
        <begin position="94"/>
        <end position="115"/>
    </location>
</feature>
<evidence type="ECO:0008006" key="8">
    <source>
        <dbReference type="Google" id="ProtNLM"/>
    </source>
</evidence>
<keyword evidence="2 5" id="KW-0812">Transmembrane</keyword>
<comment type="subcellular location">
    <subcellularLocation>
        <location evidence="1">Membrane</location>
        <topology evidence="1">Multi-pass membrane protein</topology>
    </subcellularLocation>
</comment>
<evidence type="ECO:0000256" key="4">
    <source>
        <dbReference type="ARBA" id="ARBA00023136"/>
    </source>
</evidence>
<dbReference type="AlphaFoldDB" id="A0A8H7CKR7"/>
<evidence type="ECO:0000256" key="1">
    <source>
        <dbReference type="ARBA" id="ARBA00004141"/>
    </source>
</evidence>
<dbReference type="GO" id="GO:0005886">
    <property type="term" value="C:plasma membrane"/>
    <property type="evidence" value="ECO:0007669"/>
    <property type="project" value="TreeGrafter"/>
</dbReference>
<dbReference type="PANTHER" id="PTHR31465:SF9">
    <property type="entry name" value="SPHINGOID LONG-CHAIN BASE TRANSPORTER RSB1"/>
    <property type="match status" value="1"/>
</dbReference>
<dbReference type="Pfam" id="PF04479">
    <property type="entry name" value="RTA1"/>
    <property type="match status" value="1"/>
</dbReference>
<dbReference type="Proteomes" id="UP000620124">
    <property type="component" value="Unassembled WGS sequence"/>
</dbReference>
<reference evidence="6" key="1">
    <citation type="submission" date="2020-05" db="EMBL/GenBank/DDBJ databases">
        <title>Mycena genomes resolve the evolution of fungal bioluminescence.</title>
        <authorList>
            <person name="Tsai I.J."/>
        </authorList>
    </citation>
    <scope>NUCLEOTIDE SEQUENCE</scope>
    <source>
        <strain evidence="6">CCC161011</strain>
    </source>
</reference>
<gene>
    <name evidence="6" type="ORF">MVEN_01871400</name>
</gene>
<evidence type="ECO:0000256" key="3">
    <source>
        <dbReference type="ARBA" id="ARBA00022989"/>
    </source>
</evidence>
<feature type="transmembrane region" description="Helical" evidence="5">
    <location>
        <begin position="173"/>
        <end position="194"/>
    </location>
</feature>
<evidence type="ECO:0000313" key="6">
    <source>
        <dbReference type="EMBL" id="KAF7341349.1"/>
    </source>
</evidence>
<feature type="transmembrane region" description="Helical" evidence="5">
    <location>
        <begin position="59"/>
        <end position="82"/>
    </location>
</feature>
<organism evidence="6 7">
    <name type="scientific">Mycena venus</name>
    <dbReference type="NCBI Taxonomy" id="2733690"/>
    <lineage>
        <taxon>Eukaryota</taxon>
        <taxon>Fungi</taxon>
        <taxon>Dikarya</taxon>
        <taxon>Basidiomycota</taxon>
        <taxon>Agaricomycotina</taxon>
        <taxon>Agaricomycetes</taxon>
        <taxon>Agaricomycetidae</taxon>
        <taxon>Agaricales</taxon>
        <taxon>Marasmiineae</taxon>
        <taxon>Mycenaceae</taxon>
        <taxon>Mycena</taxon>
    </lineage>
</organism>